<organism evidence="3 4">
    <name type="scientific">Hoylesella timonensis S9-PR14</name>
    <dbReference type="NCBI Taxonomy" id="1401062"/>
    <lineage>
        <taxon>Bacteria</taxon>
        <taxon>Pseudomonadati</taxon>
        <taxon>Bacteroidota</taxon>
        <taxon>Bacteroidia</taxon>
        <taxon>Bacteroidales</taxon>
        <taxon>Prevotellaceae</taxon>
        <taxon>Hoylesella</taxon>
    </lineage>
</organism>
<name>A0A098YRD1_9BACT</name>
<dbReference type="RefSeq" id="WP_025071726.1">
    <property type="nucleotide sequence ID" value="NZ_JRPQ01000101.1"/>
</dbReference>
<dbReference type="OrthoDB" id="1014137at2"/>
<dbReference type="EMBL" id="JRPQ01000101">
    <property type="protein sequence ID" value="KGI21946.1"/>
    <property type="molecule type" value="Genomic_DNA"/>
</dbReference>
<protein>
    <recommendedName>
        <fullName evidence="2">Outer membrane protein beta-barrel domain-containing protein</fullName>
    </recommendedName>
</protein>
<feature type="signal peptide" evidence="1">
    <location>
        <begin position="1"/>
        <end position="22"/>
    </location>
</feature>
<dbReference type="GeneID" id="93329702"/>
<dbReference type="Proteomes" id="UP000029723">
    <property type="component" value="Unassembled WGS sequence"/>
</dbReference>
<proteinExistence type="predicted"/>
<gene>
    <name evidence="3" type="ORF">HMPREF9304_07385</name>
</gene>
<comment type="caution">
    <text evidence="3">The sequence shown here is derived from an EMBL/GenBank/DDBJ whole genome shotgun (WGS) entry which is preliminary data.</text>
</comment>
<evidence type="ECO:0000313" key="4">
    <source>
        <dbReference type="Proteomes" id="UP000029723"/>
    </source>
</evidence>
<dbReference type="PROSITE" id="PS51257">
    <property type="entry name" value="PROKAR_LIPOPROTEIN"/>
    <property type="match status" value="1"/>
</dbReference>
<dbReference type="Pfam" id="PF13568">
    <property type="entry name" value="OMP_b-brl_2"/>
    <property type="match status" value="1"/>
</dbReference>
<reference evidence="3 4" key="1">
    <citation type="submission" date="2014-07" db="EMBL/GenBank/DDBJ databases">
        <authorList>
            <person name="McCorrison J."/>
            <person name="Sanka R."/>
            <person name="Torralba M."/>
            <person name="Gillis M."/>
            <person name="Haft D.H."/>
            <person name="Methe B."/>
            <person name="Sutton G."/>
            <person name="Nelson K.E."/>
        </authorList>
    </citation>
    <scope>NUCLEOTIDE SEQUENCE [LARGE SCALE GENOMIC DNA]</scope>
    <source>
        <strain evidence="3 4">S9-PR14</strain>
    </source>
</reference>
<accession>A0A098YRD1</accession>
<evidence type="ECO:0000256" key="1">
    <source>
        <dbReference type="SAM" id="SignalP"/>
    </source>
</evidence>
<evidence type="ECO:0000313" key="3">
    <source>
        <dbReference type="EMBL" id="KGI21946.1"/>
    </source>
</evidence>
<feature type="domain" description="Outer membrane protein beta-barrel" evidence="2">
    <location>
        <begin position="27"/>
        <end position="227"/>
    </location>
</feature>
<dbReference type="AlphaFoldDB" id="A0A098YRD1"/>
<keyword evidence="1" id="KW-0732">Signal</keyword>
<dbReference type="InterPro" id="IPR025665">
    <property type="entry name" value="Beta-barrel_OMP_2"/>
</dbReference>
<feature type="chain" id="PRO_5001942683" description="Outer membrane protein beta-barrel domain-containing protein" evidence="1">
    <location>
        <begin position="23"/>
        <end position="252"/>
    </location>
</feature>
<evidence type="ECO:0000259" key="2">
    <source>
        <dbReference type="Pfam" id="PF13568"/>
    </source>
</evidence>
<sequence>MKKKQIILATVLSVFTSLSCLAESWWHQLEVTARIGYNLGGTAPFGLPASIRSLEGYKMPNNSVFELDGTQAINESWSWSSGLRFENKDMLVDARVKNYHMAMVQGQSAMEGMFTGYVHTEVRQWMVTLPVQVSYHVHPRINLRAGVYGSYLLTKSFTGNAYNGYLRVGSPTGAKIELGNDLGTRGDYDFSSDMRNFQFGIVTGVDFHVYRRIGLYADVNWGLTGIHKSSFKTIEQTLYPVYGTIGLSYKIK</sequence>